<dbReference type="AlphaFoldDB" id="A0AAD4ZHC3"/>
<dbReference type="Proteomes" id="UP001054821">
    <property type="component" value="Chromosome 2"/>
</dbReference>
<organism evidence="1 2">
    <name type="scientific">Prunus dulcis</name>
    <name type="common">Almond</name>
    <name type="synonym">Amygdalus dulcis</name>
    <dbReference type="NCBI Taxonomy" id="3755"/>
    <lineage>
        <taxon>Eukaryota</taxon>
        <taxon>Viridiplantae</taxon>
        <taxon>Streptophyta</taxon>
        <taxon>Embryophyta</taxon>
        <taxon>Tracheophyta</taxon>
        <taxon>Spermatophyta</taxon>
        <taxon>Magnoliopsida</taxon>
        <taxon>eudicotyledons</taxon>
        <taxon>Gunneridae</taxon>
        <taxon>Pentapetalae</taxon>
        <taxon>rosids</taxon>
        <taxon>fabids</taxon>
        <taxon>Rosales</taxon>
        <taxon>Rosaceae</taxon>
        <taxon>Amygdaloideae</taxon>
        <taxon>Amygdaleae</taxon>
        <taxon>Prunus</taxon>
    </lineage>
</organism>
<dbReference type="EMBL" id="JAJFAZ020000002">
    <property type="protein sequence ID" value="KAI5345894.1"/>
    <property type="molecule type" value="Genomic_DNA"/>
</dbReference>
<accession>A0AAD4ZHC3</accession>
<sequence>MAELSRLEIGEGRLAFWFFVEGRGVSRYQEPETSSSSKKIRSSPKSAFKNLCSHLLHSPPTKKGLGFVL</sequence>
<protein>
    <submittedName>
        <fullName evidence="1">Uncharacterized protein</fullName>
    </submittedName>
</protein>
<gene>
    <name evidence="1" type="ORF">L3X38_013771</name>
</gene>
<name>A0AAD4ZHC3_PRUDU</name>
<comment type="caution">
    <text evidence="1">The sequence shown here is derived from an EMBL/GenBank/DDBJ whole genome shotgun (WGS) entry which is preliminary data.</text>
</comment>
<proteinExistence type="predicted"/>
<keyword evidence="2" id="KW-1185">Reference proteome</keyword>
<evidence type="ECO:0000313" key="1">
    <source>
        <dbReference type="EMBL" id="KAI5345894.1"/>
    </source>
</evidence>
<reference evidence="1 2" key="1">
    <citation type="journal article" date="2022" name="G3 (Bethesda)">
        <title>Whole-genome sequence and methylome profiling of the almond [Prunus dulcis (Mill.) D.A. Webb] cultivar 'Nonpareil'.</title>
        <authorList>
            <person name="D'Amico-Willman K.M."/>
            <person name="Ouma W.Z."/>
            <person name="Meulia T."/>
            <person name="Sideli G.M."/>
            <person name="Gradziel T.M."/>
            <person name="Fresnedo-Ramirez J."/>
        </authorList>
    </citation>
    <scope>NUCLEOTIDE SEQUENCE [LARGE SCALE GENOMIC DNA]</scope>
    <source>
        <strain evidence="1">Clone GOH B32 T37-40</strain>
    </source>
</reference>
<evidence type="ECO:0000313" key="2">
    <source>
        <dbReference type="Proteomes" id="UP001054821"/>
    </source>
</evidence>